<organism evidence="14 15">
    <name type="scientific">Solitalea longa</name>
    <dbReference type="NCBI Taxonomy" id="2079460"/>
    <lineage>
        <taxon>Bacteria</taxon>
        <taxon>Pseudomonadati</taxon>
        <taxon>Bacteroidota</taxon>
        <taxon>Sphingobacteriia</taxon>
        <taxon>Sphingobacteriales</taxon>
        <taxon>Sphingobacteriaceae</taxon>
        <taxon>Solitalea</taxon>
    </lineage>
</organism>
<dbReference type="Pfam" id="PF01761">
    <property type="entry name" value="DHQ_synthase"/>
    <property type="match status" value="1"/>
</dbReference>
<dbReference type="FunFam" id="3.40.50.1970:FF:000007">
    <property type="entry name" value="Pentafunctional AROM polypeptide"/>
    <property type="match status" value="1"/>
</dbReference>
<dbReference type="PANTHER" id="PTHR43622:SF1">
    <property type="entry name" value="3-DEHYDROQUINATE SYNTHASE"/>
    <property type="match status" value="1"/>
</dbReference>
<comment type="caution">
    <text evidence="14">The sequence shown here is derived from an EMBL/GenBank/DDBJ whole genome shotgun (WGS) entry which is preliminary data.</text>
</comment>
<comment type="cofactor">
    <cofactor evidence="2">
        <name>Co(2+)</name>
        <dbReference type="ChEBI" id="CHEBI:48828"/>
    </cofactor>
</comment>
<name>A0A2S4ZZI1_9SPHI</name>
<dbReference type="Proteomes" id="UP000236893">
    <property type="component" value="Unassembled WGS sequence"/>
</dbReference>
<proteinExistence type="predicted"/>
<dbReference type="Gene3D" id="3.40.50.1970">
    <property type="match status" value="1"/>
</dbReference>
<evidence type="ECO:0000256" key="9">
    <source>
        <dbReference type="ARBA" id="ARBA00023239"/>
    </source>
</evidence>
<dbReference type="PIRSF" id="PIRSF001455">
    <property type="entry name" value="DHQ_synth"/>
    <property type="match status" value="1"/>
</dbReference>
<dbReference type="SUPFAM" id="SSF56796">
    <property type="entry name" value="Dehydroquinate synthase-like"/>
    <property type="match status" value="1"/>
</dbReference>
<keyword evidence="8" id="KW-0520">NAD</keyword>
<gene>
    <name evidence="14" type="primary">aroB</name>
    <name evidence="14" type="ORF">C3K47_15310</name>
</gene>
<feature type="domain" description="3-dehydroquinate synthase C-terminal" evidence="13">
    <location>
        <begin position="177"/>
        <end position="317"/>
    </location>
</feature>
<sequence>MSLQAIQSSGYEVVFGDASELLINFLQQRNYSKIFFLVDTNTSEHCYPGIALHIAGDIPHDIIEIDPGEENKNIDICIGIWKMLLDFGADRKALIINLGGGVVTDMGSFAAATYKRGVDFLQIPTTLLSQVDASVGGKTGIDVDAVKNMVGTFTNPQTVIIDTNFLQTLPKREIVSGFAEIIKHGLIVDKDYFNSIKTIDFDNIDDKIIHRSVEIKNEVVTTDPHEKNIRKKLNFGHTIGHAIESYSLQHDKAPLLHGEAIAIGMIAESWLSAQFAGLSDNELNEICKFILSVYPSYKVNEESFDDLIAYMKNDKKNEDDKINFTLLNAIGSSEINFSCSQEEILNSIIFYTNLIK</sequence>
<dbReference type="GO" id="GO:0003856">
    <property type="term" value="F:3-dehydroquinate synthase activity"/>
    <property type="evidence" value="ECO:0007669"/>
    <property type="project" value="UniProtKB-UniRule"/>
</dbReference>
<dbReference type="InterPro" id="IPR056179">
    <property type="entry name" value="DHQS_C"/>
</dbReference>
<dbReference type="EC" id="4.2.3.4" evidence="11"/>
<comment type="cofactor">
    <cofactor evidence="3">
        <name>Zn(2+)</name>
        <dbReference type="ChEBI" id="CHEBI:29105"/>
    </cofactor>
</comment>
<comment type="cofactor">
    <cofactor evidence="1">
        <name>NAD(+)</name>
        <dbReference type="ChEBI" id="CHEBI:57540"/>
    </cofactor>
</comment>
<dbReference type="GO" id="GO:0009423">
    <property type="term" value="P:chorismate biosynthetic process"/>
    <property type="evidence" value="ECO:0007669"/>
    <property type="project" value="UniProtKB-UniRule"/>
</dbReference>
<evidence type="ECO:0000313" key="14">
    <source>
        <dbReference type="EMBL" id="POY35427.1"/>
    </source>
</evidence>
<evidence type="ECO:0000256" key="2">
    <source>
        <dbReference type="ARBA" id="ARBA00001941"/>
    </source>
</evidence>
<dbReference type="InterPro" id="IPR016037">
    <property type="entry name" value="DHQ_synth_AroB"/>
</dbReference>
<dbReference type="InterPro" id="IPR030963">
    <property type="entry name" value="DHQ_synth_fam"/>
</dbReference>
<evidence type="ECO:0000256" key="6">
    <source>
        <dbReference type="ARBA" id="ARBA00022741"/>
    </source>
</evidence>
<evidence type="ECO:0000259" key="12">
    <source>
        <dbReference type="Pfam" id="PF01761"/>
    </source>
</evidence>
<evidence type="ECO:0000256" key="10">
    <source>
        <dbReference type="ARBA" id="ARBA00023285"/>
    </source>
</evidence>
<keyword evidence="5" id="KW-0479">Metal-binding</keyword>
<evidence type="ECO:0000256" key="4">
    <source>
        <dbReference type="ARBA" id="ARBA00003485"/>
    </source>
</evidence>
<comment type="function">
    <text evidence="4">Catalyzes the conversion of 3-deoxy-D-arabino-heptulosonate 7-phosphate (DAHP) to dehydroquinate (DHQ).</text>
</comment>
<dbReference type="Gene3D" id="1.20.1090.10">
    <property type="entry name" value="Dehydroquinate synthase-like - alpha domain"/>
    <property type="match status" value="1"/>
</dbReference>
<dbReference type="OrthoDB" id="9806583at2"/>
<dbReference type="Pfam" id="PF24621">
    <property type="entry name" value="DHQS_C"/>
    <property type="match status" value="1"/>
</dbReference>
<evidence type="ECO:0000256" key="3">
    <source>
        <dbReference type="ARBA" id="ARBA00001947"/>
    </source>
</evidence>
<dbReference type="GO" id="GO:0005737">
    <property type="term" value="C:cytoplasm"/>
    <property type="evidence" value="ECO:0007669"/>
    <property type="project" value="InterPro"/>
</dbReference>
<keyword evidence="15" id="KW-1185">Reference proteome</keyword>
<evidence type="ECO:0000259" key="13">
    <source>
        <dbReference type="Pfam" id="PF24621"/>
    </source>
</evidence>
<dbReference type="RefSeq" id="WP_103790032.1">
    <property type="nucleotide sequence ID" value="NZ_PQVF01000011.1"/>
</dbReference>
<protein>
    <recommendedName>
        <fullName evidence="11">3-dehydroquinate synthase</fullName>
        <ecNumber evidence="11">4.2.3.4</ecNumber>
    </recommendedName>
</protein>
<keyword evidence="7" id="KW-0862">Zinc</keyword>
<dbReference type="NCBIfam" id="TIGR01357">
    <property type="entry name" value="aroB"/>
    <property type="match status" value="1"/>
</dbReference>
<evidence type="ECO:0000256" key="11">
    <source>
        <dbReference type="NCBIfam" id="TIGR01357"/>
    </source>
</evidence>
<dbReference type="CDD" id="cd08195">
    <property type="entry name" value="DHQS"/>
    <property type="match status" value="1"/>
</dbReference>
<feature type="domain" description="3-dehydroquinate synthase N-terminal" evidence="12">
    <location>
        <begin position="63"/>
        <end position="175"/>
    </location>
</feature>
<dbReference type="GO" id="GO:0000166">
    <property type="term" value="F:nucleotide binding"/>
    <property type="evidence" value="ECO:0007669"/>
    <property type="project" value="UniProtKB-KW"/>
</dbReference>
<dbReference type="InterPro" id="IPR050071">
    <property type="entry name" value="Dehydroquinate_synthase"/>
</dbReference>
<reference evidence="14 15" key="1">
    <citation type="submission" date="2018-01" db="EMBL/GenBank/DDBJ databases">
        <authorList>
            <person name="Gaut B.S."/>
            <person name="Morton B.R."/>
            <person name="Clegg M.T."/>
            <person name="Duvall M.R."/>
        </authorList>
    </citation>
    <scope>NUCLEOTIDE SEQUENCE [LARGE SCALE GENOMIC DNA]</scope>
    <source>
        <strain evidence="14 15">HR-AV</strain>
    </source>
</reference>
<dbReference type="AlphaFoldDB" id="A0A2S4ZZI1"/>
<evidence type="ECO:0000256" key="8">
    <source>
        <dbReference type="ARBA" id="ARBA00023027"/>
    </source>
</evidence>
<accession>A0A2S4ZZI1</accession>
<evidence type="ECO:0000256" key="7">
    <source>
        <dbReference type="ARBA" id="ARBA00022833"/>
    </source>
</evidence>
<evidence type="ECO:0000256" key="1">
    <source>
        <dbReference type="ARBA" id="ARBA00001911"/>
    </source>
</evidence>
<keyword evidence="6" id="KW-0547">Nucleotide-binding</keyword>
<dbReference type="InterPro" id="IPR030960">
    <property type="entry name" value="DHQS/DOIS_N"/>
</dbReference>
<evidence type="ECO:0000256" key="5">
    <source>
        <dbReference type="ARBA" id="ARBA00022723"/>
    </source>
</evidence>
<evidence type="ECO:0000313" key="15">
    <source>
        <dbReference type="Proteomes" id="UP000236893"/>
    </source>
</evidence>
<keyword evidence="9" id="KW-0456">Lyase</keyword>
<dbReference type="PANTHER" id="PTHR43622">
    <property type="entry name" value="3-DEHYDROQUINATE SYNTHASE"/>
    <property type="match status" value="1"/>
</dbReference>
<dbReference type="GO" id="GO:0046872">
    <property type="term" value="F:metal ion binding"/>
    <property type="evidence" value="ECO:0007669"/>
    <property type="project" value="UniProtKB-KW"/>
</dbReference>
<dbReference type="GO" id="GO:0009073">
    <property type="term" value="P:aromatic amino acid family biosynthetic process"/>
    <property type="evidence" value="ECO:0007669"/>
    <property type="project" value="InterPro"/>
</dbReference>
<keyword evidence="10" id="KW-0170">Cobalt</keyword>
<dbReference type="EMBL" id="PQVF01000011">
    <property type="protein sequence ID" value="POY35427.1"/>
    <property type="molecule type" value="Genomic_DNA"/>
</dbReference>